<keyword evidence="4" id="KW-1185">Reference proteome</keyword>
<dbReference type="AlphaFoldDB" id="A0A926DDT2"/>
<comment type="caution">
    <text evidence="3">The sequence shown here is derived from an EMBL/GenBank/DDBJ whole genome shotgun (WGS) entry which is preliminary data.</text>
</comment>
<dbReference type="InterPro" id="IPR041985">
    <property type="entry name" value="Ribosomal_eL14_KOW"/>
</dbReference>
<name>A0A926DDT2_9FIRM</name>
<accession>A0A926DDT2</accession>
<gene>
    <name evidence="3" type="ORF">H8695_10490</name>
</gene>
<evidence type="ECO:0000256" key="2">
    <source>
        <dbReference type="ARBA" id="ARBA00023274"/>
    </source>
</evidence>
<dbReference type="GO" id="GO:1990904">
    <property type="term" value="C:ribonucleoprotein complex"/>
    <property type="evidence" value="ECO:0007669"/>
    <property type="project" value="UniProtKB-KW"/>
</dbReference>
<evidence type="ECO:0000256" key="1">
    <source>
        <dbReference type="ARBA" id="ARBA00022980"/>
    </source>
</evidence>
<keyword evidence="2" id="KW-0687">Ribonucleoprotein</keyword>
<keyword evidence="1" id="KW-0689">Ribosomal protein</keyword>
<dbReference type="EMBL" id="JACRSP010000005">
    <property type="protein sequence ID" value="MBC8537115.1"/>
    <property type="molecule type" value="Genomic_DNA"/>
</dbReference>
<reference evidence="3" key="1">
    <citation type="submission" date="2020-08" db="EMBL/GenBank/DDBJ databases">
        <title>Genome public.</title>
        <authorList>
            <person name="Liu C."/>
            <person name="Sun Q."/>
        </authorList>
    </citation>
    <scope>NUCLEOTIDE SEQUENCE</scope>
    <source>
        <strain evidence="3">BX7</strain>
    </source>
</reference>
<dbReference type="Proteomes" id="UP000620366">
    <property type="component" value="Unassembled WGS sequence"/>
</dbReference>
<dbReference type="InterPro" id="IPR008991">
    <property type="entry name" value="Translation_prot_SH3-like_sf"/>
</dbReference>
<dbReference type="RefSeq" id="WP_249301408.1">
    <property type="nucleotide sequence ID" value="NZ_JACRSP010000005.1"/>
</dbReference>
<proteinExistence type="predicted"/>
<evidence type="ECO:0000313" key="4">
    <source>
        <dbReference type="Proteomes" id="UP000620366"/>
    </source>
</evidence>
<dbReference type="CDD" id="cd06088">
    <property type="entry name" value="KOW_RPL14"/>
    <property type="match status" value="1"/>
</dbReference>
<dbReference type="GO" id="GO:0005840">
    <property type="term" value="C:ribosome"/>
    <property type="evidence" value="ECO:0007669"/>
    <property type="project" value="UniProtKB-KW"/>
</dbReference>
<organism evidence="3 4">
    <name type="scientific">Feifania hominis</name>
    <dbReference type="NCBI Taxonomy" id="2763660"/>
    <lineage>
        <taxon>Bacteria</taxon>
        <taxon>Bacillati</taxon>
        <taxon>Bacillota</taxon>
        <taxon>Clostridia</taxon>
        <taxon>Eubacteriales</taxon>
        <taxon>Feifaniaceae</taxon>
        <taxon>Feifania</taxon>
    </lineage>
</organism>
<sequence length="92" mass="10524">MEIKKSSVVMSTSGRDKGNLFLVLETDDNFVYLVDGRVRRYEKPKRKNRRHLALYAPGGHPICEKILAGERLTNPEIRRALAEICDSQHEEG</sequence>
<dbReference type="SUPFAM" id="SSF50104">
    <property type="entry name" value="Translation proteins SH3-like domain"/>
    <property type="match status" value="1"/>
</dbReference>
<protein>
    <submittedName>
        <fullName evidence="3">KOW domain-containing RNA-binding protein</fullName>
    </submittedName>
</protein>
<evidence type="ECO:0000313" key="3">
    <source>
        <dbReference type="EMBL" id="MBC8537115.1"/>
    </source>
</evidence>